<keyword evidence="7 14" id="KW-0418">Kinase</keyword>
<evidence type="ECO:0000313" key="14">
    <source>
        <dbReference type="EMBL" id="RUO76747.1"/>
    </source>
</evidence>
<dbReference type="GO" id="GO:0005886">
    <property type="term" value="C:plasma membrane"/>
    <property type="evidence" value="ECO:0007669"/>
    <property type="project" value="UniProtKB-ARBA"/>
</dbReference>
<comment type="subcellular location">
    <subcellularLocation>
        <location evidence="2">Membrane</location>
    </subcellularLocation>
</comment>
<keyword evidence="11" id="KW-1133">Transmembrane helix</keyword>
<evidence type="ECO:0000256" key="4">
    <source>
        <dbReference type="ARBA" id="ARBA00022553"/>
    </source>
</evidence>
<keyword evidence="15" id="KW-1185">Reference proteome</keyword>
<gene>
    <name evidence="14" type="ORF">CWI83_07430</name>
</gene>
<dbReference type="InterPro" id="IPR050351">
    <property type="entry name" value="BphY/WalK/GraS-like"/>
</dbReference>
<dbReference type="Gene3D" id="3.30.565.10">
    <property type="entry name" value="Histidine kinase-like ATPase, C-terminal domain"/>
    <property type="match status" value="1"/>
</dbReference>
<dbReference type="Gene3D" id="1.10.287.130">
    <property type="match status" value="1"/>
</dbReference>
<keyword evidence="6" id="KW-0547">Nucleotide-binding</keyword>
<evidence type="ECO:0000259" key="12">
    <source>
        <dbReference type="PROSITE" id="PS50109"/>
    </source>
</evidence>
<name>A0A432ZFK3_9GAMM</name>
<sequence>MFRKKLIHFSVLNLTTIIAAAILVLISVRLTQGQISQVNMAQQLLNEHLQLSSTSYRLFKQLTDEILIGEFANQAEVRNKRAMIAESLGRIRVLEVQQREALGAEFTRGSIEDTDDLERLIDAIIYEFEDLSRATPSDANNEQVRFILEERIDIAFREAINTAVNRQSNVVDTLNDRIENIHMLVFWATFTLAALAVLFAVVRTSGLMRSLSRPVAALTEATNRIAKGDFSHRVPRGFDAEFDQIAAAFNLMTDQLASQAKSREQTQQELEYMVAKRTAELTEANTELEKSAMVKRNFLADISHELRTPLTIIRGEAQVALRRDDRDSDEYRDALSCVLEQSVALSRLVDDLLFIARADSNNLRLSREHVDLGQLAEDIARDLQHSAKSGQTINVSHQGNTGIAADSERLRQLIVILTENALRYAPEATAVTLDIRAEGHTVELNVIDQGPGIAADDLPFVFDRFYRGQQGKTDDQGLGLGLAVAKAIVNAHEGQIEALSESGHGTTMRVRLPRS</sequence>
<evidence type="ECO:0000256" key="11">
    <source>
        <dbReference type="SAM" id="Phobius"/>
    </source>
</evidence>
<dbReference type="InterPro" id="IPR036097">
    <property type="entry name" value="HisK_dim/P_sf"/>
</dbReference>
<evidence type="ECO:0000256" key="8">
    <source>
        <dbReference type="ARBA" id="ARBA00022840"/>
    </source>
</evidence>
<dbReference type="GO" id="GO:0000155">
    <property type="term" value="F:phosphorelay sensor kinase activity"/>
    <property type="evidence" value="ECO:0007669"/>
    <property type="project" value="InterPro"/>
</dbReference>
<dbReference type="InterPro" id="IPR004358">
    <property type="entry name" value="Sig_transdc_His_kin-like_C"/>
</dbReference>
<keyword evidence="4" id="KW-0597">Phosphoprotein</keyword>
<keyword evidence="5" id="KW-0808">Transferase</keyword>
<dbReference type="FunFam" id="3.30.565.10:FF:000006">
    <property type="entry name" value="Sensor histidine kinase WalK"/>
    <property type="match status" value="1"/>
</dbReference>
<dbReference type="GO" id="GO:0005524">
    <property type="term" value="F:ATP binding"/>
    <property type="evidence" value="ECO:0007669"/>
    <property type="project" value="UniProtKB-KW"/>
</dbReference>
<dbReference type="PANTHER" id="PTHR42878">
    <property type="entry name" value="TWO-COMPONENT HISTIDINE KINASE"/>
    <property type="match status" value="1"/>
</dbReference>
<protein>
    <recommendedName>
        <fullName evidence="3">histidine kinase</fullName>
        <ecNumber evidence="3">2.7.13.3</ecNumber>
    </recommendedName>
</protein>
<dbReference type="Gene3D" id="6.10.340.10">
    <property type="match status" value="1"/>
</dbReference>
<evidence type="ECO:0000256" key="9">
    <source>
        <dbReference type="ARBA" id="ARBA00023012"/>
    </source>
</evidence>
<comment type="caution">
    <text evidence="14">The sequence shown here is derived from an EMBL/GenBank/DDBJ whole genome shotgun (WGS) entry which is preliminary data.</text>
</comment>
<dbReference type="FunFam" id="1.10.287.130:FF:000001">
    <property type="entry name" value="Two-component sensor histidine kinase"/>
    <property type="match status" value="1"/>
</dbReference>
<dbReference type="GO" id="GO:0007234">
    <property type="term" value="P:osmosensory signaling via phosphorelay pathway"/>
    <property type="evidence" value="ECO:0007669"/>
    <property type="project" value="TreeGrafter"/>
</dbReference>
<dbReference type="PROSITE" id="PS50109">
    <property type="entry name" value="HIS_KIN"/>
    <property type="match status" value="1"/>
</dbReference>
<evidence type="ECO:0000256" key="10">
    <source>
        <dbReference type="ARBA" id="ARBA00023136"/>
    </source>
</evidence>
<evidence type="ECO:0000259" key="13">
    <source>
        <dbReference type="PROSITE" id="PS50885"/>
    </source>
</evidence>
<dbReference type="Pfam" id="PF02518">
    <property type="entry name" value="HATPase_c"/>
    <property type="match status" value="1"/>
</dbReference>
<dbReference type="SUPFAM" id="SSF55874">
    <property type="entry name" value="ATPase domain of HSP90 chaperone/DNA topoisomerase II/histidine kinase"/>
    <property type="match status" value="1"/>
</dbReference>
<evidence type="ECO:0000313" key="15">
    <source>
        <dbReference type="Proteomes" id="UP000288279"/>
    </source>
</evidence>
<evidence type="ECO:0000256" key="1">
    <source>
        <dbReference type="ARBA" id="ARBA00000085"/>
    </source>
</evidence>
<dbReference type="PRINTS" id="PR00344">
    <property type="entry name" value="BCTRLSENSOR"/>
</dbReference>
<dbReference type="GO" id="GO:0000156">
    <property type="term" value="F:phosphorelay response regulator activity"/>
    <property type="evidence" value="ECO:0007669"/>
    <property type="project" value="TreeGrafter"/>
</dbReference>
<keyword evidence="8" id="KW-0067">ATP-binding</keyword>
<evidence type="ECO:0000256" key="7">
    <source>
        <dbReference type="ARBA" id="ARBA00022777"/>
    </source>
</evidence>
<dbReference type="CDD" id="cd00075">
    <property type="entry name" value="HATPase"/>
    <property type="match status" value="1"/>
</dbReference>
<organism evidence="14 15">
    <name type="scientific">Pseudidiomarina taiwanensis</name>
    <dbReference type="NCBI Taxonomy" id="337250"/>
    <lineage>
        <taxon>Bacteria</taxon>
        <taxon>Pseudomonadati</taxon>
        <taxon>Pseudomonadota</taxon>
        <taxon>Gammaproteobacteria</taxon>
        <taxon>Alteromonadales</taxon>
        <taxon>Idiomarinaceae</taxon>
        <taxon>Pseudidiomarina</taxon>
    </lineage>
</organism>
<feature type="domain" description="HAMP" evidence="13">
    <location>
        <begin position="209"/>
        <end position="261"/>
    </location>
</feature>
<evidence type="ECO:0000256" key="5">
    <source>
        <dbReference type="ARBA" id="ARBA00022679"/>
    </source>
</evidence>
<keyword evidence="9" id="KW-0902">Two-component regulatory system</keyword>
<dbReference type="OrthoDB" id="9809766at2"/>
<dbReference type="SMART" id="SM00304">
    <property type="entry name" value="HAMP"/>
    <property type="match status" value="1"/>
</dbReference>
<evidence type="ECO:0000256" key="6">
    <source>
        <dbReference type="ARBA" id="ARBA00022741"/>
    </source>
</evidence>
<dbReference type="SUPFAM" id="SSF158472">
    <property type="entry name" value="HAMP domain-like"/>
    <property type="match status" value="1"/>
</dbReference>
<comment type="catalytic activity">
    <reaction evidence="1">
        <text>ATP + protein L-histidine = ADP + protein N-phospho-L-histidine.</text>
        <dbReference type="EC" id="2.7.13.3"/>
    </reaction>
</comment>
<reference evidence="14 15" key="1">
    <citation type="journal article" date="2011" name="Front. Microbiol.">
        <title>Genomic signatures of strain selection and enhancement in Bacillus atrophaeus var. globigii, a historical biowarfare simulant.</title>
        <authorList>
            <person name="Gibbons H.S."/>
            <person name="Broomall S.M."/>
            <person name="McNew L.A."/>
            <person name="Daligault H."/>
            <person name="Chapman C."/>
            <person name="Bruce D."/>
            <person name="Karavis M."/>
            <person name="Krepps M."/>
            <person name="McGregor P.A."/>
            <person name="Hong C."/>
            <person name="Park K.H."/>
            <person name="Akmal A."/>
            <person name="Feldman A."/>
            <person name="Lin J.S."/>
            <person name="Chang W.E."/>
            <person name="Higgs B.W."/>
            <person name="Demirev P."/>
            <person name="Lindquist J."/>
            <person name="Liem A."/>
            <person name="Fochler E."/>
            <person name="Read T.D."/>
            <person name="Tapia R."/>
            <person name="Johnson S."/>
            <person name="Bishop-Lilly K.A."/>
            <person name="Detter C."/>
            <person name="Han C."/>
            <person name="Sozhamannan S."/>
            <person name="Rosenzweig C.N."/>
            <person name="Skowronski E.W."/>
        </authorList>
    </citation>
    <scope>NUCLEOTIDE SEQUENCE [LARGE SCALE GENOMIC DNA]</scope>
    <source>
        <strain evidence="14 15">PIT1</strain>
    </source>
</reference>
<keyword evidence="10 11" id="KW-0472">Membrane</keyword>
<dbReference type="CDD" id="cd06225">
    <property type="entry name" value="HAMP"/>
    <property type="match status" value="1"/>
</dbReference>
<dbReference type="Proteomes" id="UP000288279">
    <property type="component" value="Unassembled WGS sequence"/>
</dbReference>
<dbReference type="InterPro" id="IPR005467">
    <property type="entry name" value="His_kinase_dom"/>
</dbReference>
<dbReference type="Pfam" id="PF00512">
    <property type="entry name" value="HisKA"/>
    <property type="match status" value="1"/>
</dbReference>
<dbReference type="SMART" id="SM00387">
    <property type="entry name" value="HATPase_c"/>
    <property type="match status" value="1"/>
</dbReference>
<evidence type="ECO:0000256" key="2">
    <source>
        <dbReference type="ARBA" id="ARBA00004370"/>
    </source>
</evidence>
<dbReference type="EC" id="2.7.13.3" evidence="3"/>
<feature type="domain" description="Histidine kinase" evidence="12">
    <location>
        <begin position="301"/>
        <end position="515"/>
    </location>
</feature>
<accession>A0A432ZFK3</accession>
<dbReference type="InterPro" id="IPR003594">
    <property type="entry name" value="HATPase_dom"/>
</dbReference>
<evidence type="ECO:0000256" key="3">
    <source>
        <dbReference type="ARBA" id="ARBA00012438"/>
    </source>
</evidence>
<dbReference type="EMBL" id="PIQG01000003">
    <property type="protein sequence ID" value="RUO76747.1"/>
    <property type="molecule type" value="Genomic_DNA"/>
</dbReference>
<dbReference type="GO" id="GO:0030295">
    <property type="term" value="F:protein kinase activator activity"/>
    <property type="evidence" value="ECO:0007669"/>
    <property type="project" value="TreeGrafter"/>
</dbReference>
<dbReference type="InterPro" id="IPR036890">
    <property type="entry name" value="HATPase_C_sf"/>
</dbReference>
<dbReference type="Pfam" id="PF00672">
    <property type="entry name" value="HAMP"/>
    <property type="match status" value="1"/>
</dbReference>
<dbReference type="RefSeq" id="WP_126827668.1">
    <property type="nucleotide sequence ID" value="NZ_PIQG01000003.1"/>
</dbReference>
<dbReference type="SUPFAM" id="SSF47384">
    <property type="entry name" value="Homodimeric domain of signal transducing histidine kinase"/>
    <property type="match status" value="1"/>
</dbReference>
<dbReference type="PANTHER" id="PTHR42878:SF7">
    <property type="entry name" value="SENSOR HISTIDINE KINASE GLRK"/>
    <property type="match status" value="1"/>
</dbReference>
<keyword evidence="11" id="KW-0812">Transmembrane</keyword>
<dbReference type="PROSITE" id="PS50885">
    <property type="entry name" value="HAMP"/>
    <property type="match status" value="1"/>
</dbReference>
<dbReference type="InterPro" id="IPR003661">
    <property type="entry name" value="HisK_dim/P_dom"/>
</dbReference>
<dbReference type="AlphaFoldDB" id="A0A432ZFK3"/>
<dbReference type="InterPro" id="IPR003660">
    <property type="entry name" value="HAMP_dom"/>
</dbReference>
<proteinExistence type="predicted"/>
<feature type="transmembrane region" description="Helical" evidence="11">
    <location>
        <begin position="184"/>
        <end position="202"/>
    </location>
</feature>
<dbReference type="CDD" id="cd00082">
    <property type="entry name" value="HisKA"/>
    <property type="match status" value="1"/>
</dbReference>
<dbReference type="SMART" id="SM00388">
    <property type="entry name" value="HisKA"/>
    <property type="match status" value="1"/>
</dbReference>